<evidence type="ECO:0000256" key="1">
    <source>
        <dbReference type="ARBA" id="ARBA00007118"/>
    </source>
</evidence>
<reference evidence="4 5" key="1">
    <citation type="submission" date="2016-10" db="EMBL/GenBank/DDBJ databases">
        <authorList>
            <person name="Varghese N."/>
            <person name="Submissions S."/>
        </authorList>
    </citation>
    <scope>NUCLEOTIDE SEQUENCE [LARGE SCALE GENOMIC DNA]</scope>
    <source>
        <strain evidence="4 5">DSM 17997</strain>
    </source>
</reference>
<organism evidence="4 5">
    <name type="scientific">Rhodonellum ikkaensis</name>
    <dbReference type="NCBI Taxonomy" id="336829"/>
    <lineage>
        <taxon>Bacteria</taxon>
        <taxon>Pseudomonadati</taxon>
        <taxon>Bacteroidota</taxon>
        <taxon>Cytophagia</taxon>
        <taxon>Cytophagales</taxon>
        <taxon>Cytophagaceae</taxon>
        <taxon>Rhodonellum</taxon>
    </lineage>
</organism>
<dbReference type="SUPFAM" id="SSF55469">
    <property type="entry name" value="FMN-dependent nitroreductase-like"/>
    <property type="match status" value="1"/>
</dbReference>
<proteinExistence type="inferred from homology"/>
<dbReference type="Gene3D" id="3.40.109.10">
    <property type="entry name" value="NADH Oxidase"/>
    <property type="match status" value="1"/>
</dbReference>
<dbReference type="EMBL" id="FNQC01000004">
    <property type="protein sequence ID" value="SDY95056.1"/>
    <property type="molecule type" value="Genomic_DNA"/>
</dbReference>
<dbReference type="PANTHER" id="PTHR43673:SF10">
    <property type="entry name" value="NADH DEHYDROGENASE_NAD(P)H NITROREDUCTASE XCC3605-RELATED"/>
    <property type="match status" value="1"/>
</dbReference>
<evidence type="ECO:0000313" key="5">
    <source>
        <dbReference type="Proteomes" id="UP000199663"/>
    </source>
</evidence>
<keyword evidence="2" id="KW-0560">Oxidoreductase</keyword>
<sequence length="255" mass="29147">MNNKTSFGKNPQMKENKYSLDFFDVVENRRSVRIFDQTEPFDHGVVRKCLETATLAPNSSNLQLWEFYQIPETSPLKDRLAKLCMGQKAATTSRNLVVVVARRDKWKSRIAANYNHIQAVYEDAPSKKQKQALAYYGKLIPKLYATYPLWSIGKQVFAWFVGLKKPMVREVSETDVRISVHKSVALAAMTFMYAMTAEGYDTCPMEGLDSKRVKKLLDLPDAAEISMIIGCGKRLPEGVYGERFRVPNKDVIFER</sequence>
<evidence type="ECO:0000259" key="3">
    <source>
        <dbReference type="Pfam" id="PF00881"/>
    </source>
</evidence>
<gene>
    <name evidence="4" type="ORF">SAMN05444412_10420</name>
</gene>
<evidence type="ECO:0000256" key="2">
    <source>
        <dbReference type="ARBA" id="ARBA00023002"/>
    </source>
</evidence>
<dbReference type="InterPro" id="IPR029479">
    <property type="entry name" value="Nitroreductase"/>
</dbReference>
<accession>A0A1H3P1R3</accession>
<dbReference type="InterPro" id="IPR000415">
    <property type="entry name" value="Nitroreductase-like"/>
</dbReference>
<dbReference type="PANTHER" id="PTHR43673">
    <property type="entry name" value="NAD(P)H NITROREDUCTASE YDGI-RELATED"/>
    <property type="match status" value="1"/>
</dbReference>
<comment type="caution">
    <text evidence="4">The sequence shown here is derived from an EMBL/GenBank/DDBJ whole genome shotgun (WGS) entry which is preliminary data.</text>
</comment>
<dbReference type="Pfam" id="PF00881">
    <property type="entry name" value="Nitroreductase"/>
    <property type="match status" value="1"/>
</dbReference>
<keyword evidence="5" id="KW-1185">Reference proteome</keyword>
<name>A0A1H3P1R3_9BACT</name>
<evidence type="ECO:0000313" key="4">
    <source>
        <dbReference type="EMBL" id="SDY95056.1"/>
    </source>
</evidence>
<feature type="domain" description="Nitroreductase" evidence="3">
    <location>
        <begin position="27"/>
        <end position="233"/>
    </location>
</feature>
<comment type="similarity">
    <text evidence="1">Belongs to the nitroreductase family.</text>
</comment>
<dbReference type="Proteomes" id="UP000199663">
    <property type="component" value="Unassembled WGS sequence"/>
</dbReference>
<protein>
    <submittedName>
        <fullName evidence="4">Nitroreductase</fullName>
    </submittedName>
</protein>